<dbReference type="PANTHER" id="PTHR48007">
    <property type="entry name" value="LEUCINE-RICH REPEAT RECEPTOR-LIKE PROTEIN KINASE PXC1"/>
    <property type="match status" value="1"/>
</dbReference>
<dbReference type="OrthoDB" id="4062651at2759"/>
<sequence length="665" mass="72278">MYGRQLRLPAPLLVLPLCVLAVCVNCLSLPSASNDTQALLAFKASADPHNHLADWNTSDCCAKGASWSGVTCLQGHVSRLSLLGLDLNGSVEALSSLSELRVLIISDSNIHGSLPNLTSWRLLWLLNLSSNKLSGPIPPSVGSLSRLWRLDLSQNLLNGTIPPSINGLSRLLTLHLHNNALTGGIPSLQLPALMDLSLQHNYLSGSIPALYLANLTSFDVSFNNLSGPIPSSLKKFAAAAFLGNVNLCGGPLQACNGTNVLSNPAAPMSVPSDPSTFNPHPVPSSKVTSKLGYGAIVAIVVGDVMILLLLILIFVVYCWKRRHSYGEGSKKTKTDEDAHYLPNLQPANVTERNGLIFFHAVRRFELEDLLRASAEMLGKGSFGTTYKAVLEDGYAVSVKRLKEINPSETREFEQHMELVGRLDHPNVVPLRAYYSAKDEKLLVYDYMPNGSLHTLLHGNRGPGRTPLDWTARARIALGTARGLAYLHEACAATKIPHGNIKSSNILVDKHGNPCIADFGLSLLISPAIIASRLLGYRAPELIENKMMTQQSDVYSYGVVLLELLTGRIPAQVLQDEGIDLPRWVQSVVREEWTAEVFDLELMRFKHLEEHLVSLLQIAMACVCASPEQRPDMGQVVSMIQDLSLPSQMGIMSSPSPSHSLSPCSI</sequence>
<dbReference type="SUPFAM" id="SSF56112">
    <property type="entry name" value="Protein kinase-like (PK-like)"/>
    <property type="match status" value="1"/>
</dbReference>
<dbReference type="GO" id="GO:0005524">
    <property type="term" value="F:ATP binding"/>
    <property type="evidence" value="ECO:0007669"/>
    <property type="project" value="UniProtKB-KW"/>
</dbReference>
<keyword evidence="7" id="KW-0067">ATP-binding</keyword>
<dbReference type="InterPro" id="IPR000719">
    <property type="entry name" value="Prot_kinase_dom"/>
</dbReference>
<evidence type="ECO:0000313" key="15">
    <source>
        <dbReference type="Proteomes" id="UP000825935"/>
    </source>
</evidence>
<dbReference type="GO" id="GO:0004672">
    <property type="term" value="F:protein kinase activity"/>
    <property type="evidence" value="ECO:0007669"/>
    <property type="project" value="InterPro"/>
</dbReference>
<dbReference type="Gene3D" id="1.10.510.10">
    <property type="entry name" value="Transferase(Phosphotransferase) domain 1"/>
    <property type="match status" value="1"/>
</dbReference>
<keyword evidence="3 11" id="KW-0812">Transmembrane</keyword>
<evidence type="ECO:0000256" key="4">
    <source>
        <dbReference type="ARBA" id="ARBA00022729"/>
    </source>
</evidence>
<keyword evidence="4 12" id="KW-0732">Signal</keyword>
<keyword evidence="15" id="KW-1185">Reference proteome</keyword>
<keyword evidence="8 11" id="KW-1133">Transmembrane helix</keyword>
<reference evidence="14" key="1">
    <citation type="submission" date="2021-08" db="EMBL/GenBank/DDBJ databases">
        <title>WGS assembly of Ceratopteris richardii.</title>
        <authorList>
            <person name="Marchant D.B."/>
            <person name="Chen G."/>
            <person name="Jenkins J."/>
            <person name="Shu S."/>
            <person name="Leebens-Mack J."/>
            <person name="Grimwood J."/>
            <person name="Schmutz J."/>
            <person name="Soltis P."/>
            <person name="Soltis D."/>
            <person name="Chen Z.-H."/>
        </authorList>
    </citation>
    <scope>NUCLEOTIDE SEQUENCE</scope>
    <source>
        <strain evidence="14">Whitten #5841</strain>
        <tissue evidence="14">Leaf</tissue>
    </source>
</reference>
<keyword evidence="6" id="KW-0547">Nucleotide-binding</keyword>
<dbReference type="Pfam" id="PF08263">
    <property type="entry name" value="LRRNT_2"/>
    <property type="match status" value="1"/>
</dbReference>
<evidence type="ECO:0000256" key="7">
    <source>
        <dbReference type="ARBA" id="ARBA00022840"/>
    </source>
</evidence>
<dbReference type="Proteomes" id="UP000825935">
    <property type="component" value="Chromosome 3"/>
</dbReference>
<dbReference type="CDD" id="cd14066">
    <property type="entry name" value="STKc_IRAK"/>
    <property type="match status" value="1"/>
</dbReference>
<evidence type="ECO:0000256" key="11">
    <source>
        <dbReference type="SAM" id="Phobius"/>
    </source>
</evidence>
<feature type="transmembrane region" description="Helical" evidence="11">
    <location>
        <begin position="291"/>
        <end position="319"/>
    </location>
</feature>
<dbReference type="InterPro" id="IPR011009">
    <property type="entry name" value="Kinase-like_dom_sf"/>
</dbReference>
<dbReference type="FunFam" id="3.30.200.20:FF:000307">
    <property type="entry name" value="pollen receptor-like kinase 1"/>
    <property type="match status" value="1"/>
</dbReference>
<evidence type="ECO:0000256" key="3">
    <source>
        <dbReference type="ARBA" id="ARBA00022692"/>
    </source>
</evidence>
<keyword evidence="9 11" id="KW-0472">Membrane</keyword>
<accession>A0A8T2V902</accession>
<dbReference type="InterPro" id="IPR013210">
    <property type="entry name" value="LRR_N_plant-typ"/>
</dbReference>
<comment type="subcellular location">
    <subcellularLocation>
        <location evidence="1">Membrane</location>
    </subcellularLocation>
</comment>
<dbReference type="Gene3D" id="3.30.200.20">
    <property type="entry name" value="Phosphorylase Kinase, domain 1"/>
    <property type="match status" value="1"/>
</dbReference>
<dbReference type="FunFam" id="1.10.510.10:FF:000095">
    <property type="entry name" value="protein STRUBBELIG-RECEPTOR FAMILY 8"/>
    <property type="match status" value="1"/>
</dbReference>
<evidence type="ECO:0000256" key="12">
    <source>
        <dbReference type="SAM" id="SignalP"/>
    </source>
</evidence>
<dbReference type="InterPro" id="IPR032675">
    <property type="entry name" value="LRR_dom_sf"/>
</dbReference>
<dbReference type="PANTHER" id="PTHR48007:SF4">
    <property type="entry name" value="LEUCINE-RICH REPEAT RECEPTOR-LIKE PROTEIN KINASE PXC1"/>
    <property type="match status" value="1"/>
</dbReference>
<dbReference type="InterPro" id="IPR046959">
    <property type="entry name" value="PRK1-6/SRF4-like"/>
</dbReference>
<dbReference type="Pfam" id="PF00069">
    <property type="entry name" value="Pkinase"/>
    <property type="match status" value="1"/>
</dbReference>
<feature type="signal peptide" evidence="12">
    <location>
        <begin position="1"/>
        <end position="21"/>
    </location>
</feature>
<dbReference type="AlphaFoldDB" id="A0A8T2V902"/>
<protein>
    <recommendedName>
        <fullName evidence="13">Protein kinase domain-containing protein</fullName>
    </recommendedName>
</protein>
<keyword evidence="2" id="KW-0433">Leucine-rich repeat</keyword>
<feature type="domain" description="Protein kinase" evidence="13">
    <location>
        <begin position="371"/>
        <end position="644"/>
    </location>
</feature>
<feature type="chain" id="PRO_5035820847" description="Protein kinase domain-containing protein" evidence="12">
    <location>
        <begin position="22"/>
        <end position="665"/>
    </location>
</feature>
<dbReference type="SUPFAM" id="SSF52058">
    <property type="entry name" value="L domain-like"/>
    <property type="match status" value="1"/>
</dbReference>
<evidence type="ECO:0000313" key="14">
    <source>
        <dbReference type="EMBL" id="KAH7442476.1"/>
    </source>
</evidence>
<evidence type="ECO:0000259" key="13">
    <source>
        <dbReference type="PROSITE" id="PS50011"/>
    </source>
</evidence>
<name>A0A8T2V902_CERRI</name>
<proteinExistence type="predicted"/>
<evidence type="ECO:0000256" key="1">
    <source>
        <dbReference type="ARBA" id="ARBA00004370"/>
    </source>
</evidence>
<dbReference type="FunFam" id="3.80.10.10:FF:000400">
    <property type="entry name" value="Nuclear pore complex protein NUP107"/>
    <property type="match status" value="1"/>
</dbReference>
<organism evidence="14 15">
    <name type="scientific">Ceratopteris richardii</name>
    <name type="common">Triangle waterfern</name>
    <dbReference type="NCBI Taxonomy" id="49495"/>
    <lineage>
        <taxon>Eukaryota</taxon>
        <taxon>Viridiplantae</taxon>
        <taxon>Streptophyta</taxon>
        <taxon>Embryophyta</taxon>
        <taxon>Tracheophyta</taxon>
        <taxon>Polypodiopsida</taxon>
        <taxon>Polypodiidae</taxon>
        <taxon>Polypodiales</taxon>
        <taxon>Pteridineae</taxon>
        <taxon>Pteridaceae</taxon>
        <taxon>Parkerioideae</taxon>
        <taxon>Ceratopteris</taxon>
    </lineage>
</organism>
<dbReference type="InterPro" id="IPR001611">
    <property type="entry name" value="Leu-rich_rpt"/>
</dbReference>
<evidence type="ECO:0000256" key="5">
    <source>
        <dbReference type="ARBA" id="ARBA00022737"/>
    </source>
</evidence>
<dbReference type="EMBL" id="CM035408">
    <property type="protein sequence ID" value="KAH7442476.1"/>
    <property type="molecule type" value="Genomic_DNA"/>
</dbReference>
<comment type="caution">
    <text evidence="14">The sequence shown here is derived from an EMBL/GenBank/DDBJ whole genome shotgun (WGS) entry which is preliminary data.</text>
</comment>
<keyword evidence="10" id="KW-0325">Glycoprotein</keyword>
<dbReference type="Gene3D" id="3.80.10.10">
    <property type="entry name" value="Ribonuclease Inhibitor"/>
    <property type="match status" value="2"/>
</dbReference>
<gene>
    <name evidence="14" type="ORF">KP509_03G090700</name>
</gene>
<evidence type="ECO:0000256" key="9">
    <source>
        <dbReference type="ARBA" id="ARBA00023136"/>
    </source>
</evidence>
<dbReference type="OMA" id="YLHEACA"/>
<dbReference type="GO" id="GO:0016020">
    <property type="term" value="C:membrane"/>
    <property type="evidence" value="ECO:0007669"/>
    <property type="project" value="UniProtKB-SubCell"/>
</dbReference>
<evidence type="ECO:0000256" key="2">
    <source>
        <dbReference type="ARBA" id="ARBA00022614"/>
    </source>
</evidence>
<evidence type="ECO:0000256" key="8">
    <source>
        <dbReference type="ARBA" id="ARBA00022989"/>
    </source>
</evidence>
<evidence type="ECO:0000256" key="10">
    <source>
        <dbReference type="ARBA" id="ARBA00023180"/>
    </source>
</evidence>
<keyword evidence="5" id="KW-0677">Repeat</keyword>
<evidence type="ECO:0000256" key="6">
    <source>
        <dbReference type="ARBA" id="ARBA00022741"/>
    </source>
</evidence>
<dbReference type="Pfam" id="PF00560">
    <property type="entry name" value="LRR_1"/>
    <property type="match status" value="3"/>
</dbReference>
<dbReference type="PROSITE" id="PS50011">
    <property type="entry name" value="PROTEIN_KINASE_DOM"/>
    <property type="match status" value="1"/>
</dbReference>